<comment type="caution">
    <text evidence="12">The sequence shown here is derived from an EMBL/GenBank/DDBJ whole genome shotgun (WGS) entry which is preliminary data.</text>
</comment>
<keyword evidence="1" id="KW-0547">Nucleotide-binding</keyword>
<dbReference type="InterPro" id="IPR025943">
    <property type="entry name" value="Sigma_54_int_dom_ATP-bd_2"/>
</dbReference>
<dbReference type="SUPFAM" id="SSF55594">
    <property type="entry name" value="HPr-like"/>
    <property type="match status" value="1"/>
</dbReference>
<accession>A0A162TYM5</accession>
<dbReference type="InterPro" id="IPR013767">
    <property type="entry name" value="PAS_fold"/>
</dbReference>
<dbReference type="Gene3D" id="1.10.8.60">
    <property type="match status" value="1"/>
</dbReference>
<dbReference type="NCBIfam" id="TIGR00229">
    <property type="entry name" value="sensory_box"/>
    <property type="match status" value="2"/>
</dbReference>
<feature type="domain" description="PAS" evidence="10">
    <location>
        <begin position="109"/>
        <end position="164"/>
    </location>
</feature>
<dbReference type="GO" id="GO:0006355">
    <property type="term" value="P:regulation of DNA-templated transcription"/>
    <property type="evidence" value="ECO:0007669"/>
    <property type="project" value="InterPro"/>
</dbReference>
<evidence type="ECO:0000256" key="8">
    <source>
        <dbReference type="SAM" id="Coils"/>
    </source>
</evidence>
<dbReference type="Pfam" id="PF25601">
    <property type="entry name" value="AAA_lid_14"/>
    <property type="match status" value="1"/>
</dbReference>
<keyword evidence="2" id="KW-0058">Aromatic hydrocarbons catabolism</keyword>
<keyword evidence="6" id="KW-0804">Transcription</keyword>
<dbReference type="InterPro" id="IPR000032">
    <property type="entry name" value="HPr-like"/>
</dbReference>
<evidence type="ECO:0000256" key="7">
    <source>
        <dbReference type="ARBA" id="ARBA00029500"/>
    </source>
</evidence>
<dbReference type="InterPro" id="IPR035965">
    <property type="entry name" value="PAS-like_dom_sf"/>
</dbReference>
<dbReference type="PANTHER" id="PTHR32071">
    <property type="entry name" value="TRANSCRIPTIONAL REGULATORY PROTEIN"/>
    <property type="match status" value="1"/>
</dbReference>
<evidence type="ECO:0000313" key="13">
    <source>
        <dbReference type="Proteomes" id="UP000076603"/>
    </source>
</evidence>
<dbReference type="PROSITE" id="PS50045">
    <property type="entry name" value="SIGMA54_INTERACT_4"/>
    <property type="match status" value="1"/>
</dbReference>
<dbReference type="CDD" id="cd00009">
    <property type="entry name" value="AAA"/>
    <property type="match status" value="1"/>
</dbReference>
<dbReference type="SMART" id="SM00382">
    <property type="entry name" value="AAA"/>
    <property type="match status" value="1"/>
</dbReference>
<dbReference type="InterPro" id="IPR000014">
    <property type="entry name" value="PAS"/>
</dbReference>
<evidence type="ECO:0000256" key="3">
    <source>
        <dbReference type="ARBA" id="ARBA00022840"/>
    </source>
</evidence>
<dbReference type="InterPro" id="IPR035895">
    <property type="entry name" value="HPr-like_sf"/>
</dbReference>
<dbReference type="Pfam" id="PF00989">
    <property type="entry name" value="PAS"/>
    <property type="match status" value="1"/>
</dbReference>
<name>A0A162TYM5_9CLOT</name>
<evidence type="ECO:0000256" key="4">
    <source>
        <dbReference type="ARBA" id="ARBA00023015"/>
    </source>
</evidence>
<evidence type="ECO:0000259" key="11">
    <source>
        <dbReference type="PROSITE" id="PS51350"/>
    </source>
</evidence>
<protein>
    <recommendedName>
        <fullName evidence="7">HTH-type transcriptional regulatory protein TyrR</fullName>
    </recommendedName>
</protein>
<dbReference type="PROSITE" id="PS00676">
    <property type="entry name" value="SIGMA54_INTERACT_2"/>
    <property type="match status" value="1"/>
</dbReference>
<dbReference type="Pfam" id="PF00381">
    <property type="entry name" value="PTS-HPr"/>
    <property type="match status" value="1"/>
</dbReference>
<evidence type="ECO:0000259" key="10">
    <source>
        <dbReference type="PROSITE" id="PS50112"/>
    </source>
</evidence>
<dbReference type="PATRIC" id="fig|1121326.3.peg.221"/>
<dbReference type="InterPro" id="IPR002078">
    <property type="entry name" value="Sigma_54_int"/>
</dbReference>
<evidence type="ECO:0000256" key="5">
    <source>
        <dbReference type="ARBA" id="ARBA00023125"/>
    </source>
</evidence>
<dbReference type="PROSITE" id="PS51350">
    <property type="entry name" value="PTS_HPR_DOM"/>
    <property type="match status" value="1"/>
</dbReference>
<dbReference type="Gene3D" id="1.10.10.60">
    <property type="entry name" value="Homeodomain-like"/>
    <property type="match status" value="1"/>
</dbReference>
<dbReference type="SUPFAM" id="SSF46689">
    <property type="entry name" value="Homeodomain-like"/>
    <property type="match status" value="1"/>
</dbReference>
<keyword evidence="5" id="KW-0238">DNA-binding</keyword>
<dbReference type="InterPro" id="IPR027417">
    <property type="entry name" value="P-loop_NTPase"/>
</dbReference>
<dbReference type="CDD" id="cd00130">
    <property type="entry name" value="PAS"/>
    <property type="match status" value="2"/>
</dbReference>
<evidence type="ECO:0000256" key="1">
    <source>
        <dbReference type="ARBA" id="ARBA00022741"/>
    </source>
</evidence>
<feature type="coiled-coil region" evidence="8">
    <location>
        <begin position="316"/>
        <end position="350"/>
    </location>
</feature>
<dbReference type="PANTHER" id="PTHR32071:SF57">
    <property type="entry name" value="C4-DICARBOXYLATE TRANSPORT TRANSCRIPTIONAL REGULATORY PROTEIN DCTD"/>
    <property type="match status" value="1"/>
</dbReference>
<gene>
    <name evidence="12" type="primary">zraR_1</name>
    <name evidence="12" type="ORF">CLMAG_02460</name>
</gene>
<dbReference type="Proteomes" id="UP000076603">
    <property type="component" value="Unassembled WGS sequence"/>
</dbReference>
<dbReference type="SUPFAM" id="SSF52540">
    <property type="entry name" value="P-loop containing nucleoside triphosphate hydrolases"/>
    <property type="match status" value="1"/>
</dbReference>
<dbReference type="InterPro" id="IPR058031">
    <property type="entry name" value="AAA_lid_NorR"/>
</dbReference>
<feature type="domain" description="PAS" evidence="10">
    <location>
        <begin position="219"/>
        <end position="267"/>
    </location>
</feature>
<dbReference type="InterPro" id="IPR009057">
    <property type="entry name" value="Homeodomain-like_sf"/>
</dbReference>
<feature type="domain" description="HPr" evidence="11">
    <location>
        <begin position="1"/>
        <end position="108"/>
    </location>
</feature>
<keyword evidence="8" id="KW-0175">Coiled coil</keyword>
<keyword evidence="3" id="KW-0067">ATP-binding</keyword>
<dbReference type="InterPro" id="IPR025662">
    <property type="entry name" value="Sigma_54_int_dom_ATP-bd_1"/>
</dbReference>
<dbReference type="STRING" id="1121326.CLMAG_02460"/>
<dbReference type="EMBL" id="LWAE01000001">
    <property type="protein sequence ID" value="KZL93223.1"/>
    <property type="molecule type" value="Genomic_DNA"/>
</dbReference>
<keyword evidence="13" id="KW-1185">Reference proteome</keyword>
<keyword evidence="4" id="KW-0805">Transcription regulation</keyword>
<dbReference type="Pfam" id="PF18024">
    <property type="entry name" value="HTH_50"/>
    <property type="match status" value="1"/>
</dbReference>
<evidence type="ECO:0000256" key="2">
    <source>
        <dbReference type="ARBA" id="ARBA00022797"/>
    </source>
</evidence>
<sequence length="670" mass="75810">MYKNSIIIPIPNGIHTRIAAMIVHKSTELKNKYNINLYIRNLSTEEPLAISMLALISLKVKENEIIEISCKEDSQAGQNSVLELCNFITKDIVTNNSTLSKIDDIIEENTIAYEQIVKNIPVGILVIDTNGYITAMNDYSLKIVDKQLKDVIGRNIKDIIPTSDLPNVVLSKERKVGETQYINNHLVITNRSPIFSNNKVIGALGVFQDISELIGVKELNEKFSKILETSHDLICFVDERRIISYVNPSYEEHFGIKSSAIVGKDLLKISPNGLRIKVFNSKEPVENIVNRKDNISIITSVQPIFIDGIFKGVISISKSVNELKDLVKKLEDSEEELRYYKEELKRHTNLSSSFSSIIGCSSSLKDCIIMAQKASQSTSTVLIRGESGTGKEVIAKAIHNNSNRKDKPFVRVNCAAIPENLLESELFGYEKGAFTGAVKSKPGKFNIANEGTIFLDEIGDMPISMQVKLLRVLQEREFESVGGLTTQTVDVRIIAATNRNLEKMIEENKFREDLYYRLNVISIMLPPLRHRKEDVNLLVEHFIEKISLKLNKNVRDIDKKTLMYLQEYHWPGNIRELENIIERAINMCENSIITEKDLPFYIKNENSASNNLINLRNGELPPLEEYEKEIITLAIKKYGSYNKTGKALGITHRTVALKCKKYGIDVDNLI</sequence>
<dbReference type="SUPFAM" id="SSF55785">
    <property type="entry name" value="PYP-like sensor domain (PAS domain)"/>
    <property type="match status" value="2"/>
</dbReference>
<dbReference type="InterPro" id="IPR025944">
    <property type="entry name" value="Sigma_54_int_dom_CS"/>
</dbReference>
<proteinExistence type="predicted"/>
<organism evidence="12 13">
    <name type="scientific">Clostridium magnum DSM 2767</name>
    <dbReference type="NCBI Taxonomy" id="1121326"/>
    <lineage>
        <taxon>Bacteria</taxon>
        <taxon>Bacillati</taxon>
        <taxon>Bacillota</taxon>
        <taxon>Clostridia</taxon>
        <taxon>Eubacteriales</taxon>
        <taxon>Clostridiaceae</taxon>
        <taxon>Clostridium</taxon>
    </lineage>
</organism>
<dbReference type="GO" id="GO:0003677">
    <property type="term" value="F:DNA binding"/>
    <property type="evidence" value="ECO:0007669"/>
    <property type="project" value="UniProtKB-KW"/>
</dbReference>
<dbReference type="InterPro" id="IPR030828">
    <property type="entry name" value="HTH_TyrR"/>
</dbReference>
<dbReference type="PROSITE" id="PS00675">
    <property type="entry name" value="SIGMA54_INTERACT_1"/>
    <property type="match status" value="1"/>
</dbReference>
<dbReference type="Pfam" id="PF13426">
    <property type="entry name" value="PAS_9"/>
    <property type="match status" value="1"/>
</dbReference>
<dbReference type="Pfam" id="PF00158">
    <property type="entry name" value="Sigma54_activat"/>
    <property type="match status" value="1"/>
</dbReference>
<dbReference type="Gene3D" id="3.40.50.300">
    <property type="entry name" value="P-loop containing nucleotide triphosphate hydrolases"/>
    <property type="match status" value="1"/>
</dbReference>
<dbReference type="SMART" id="SM00091">
    <property type="entry name" value="PAS"/>
    <property type="match status" value="2"/>
</dbReference>
<dbReference type="PROSITE" id="PS00688">
    <property type="entry name" value="SIGMA54_INTERACT_3"/>
    <property type="match status" value="1"/>
</dbReference>
<dbReference type="Gene3D" id="3.30.450.20">
    <property type="entry name" value="PAS domain"/>
    <property type="match status" value="2"/>
</dbReference>
<dbReference type="GO" id="GO:0005524">
    <property type="term" value="F:ATP binding"/>
    <property type="evidence" value="ECO:0007669"/>
    <property type="project" value="UniProtKB-KW"/>
</dbReference>
<reference evidence="12 13" key="1">
    <citation type="submission" date="2016-04" db="EMBL/GenBank/DDBJ databases">
        <title>Genome sequence of Clostridium magnum DSM 2767.</title>
        <authorList>
            <person name="Poehlein A."/>
            <person name="Uhlig R."/>
            <person name="Fischer R."/>
            <person name="Bahl H."/>
            <person name="Daniel R."/>
        </authorList>
    </citation>
    <scope>NUCLEOTIDE SEQUENCE [LARGE SCALE GENOMIC DNA]</scope>
    <source>
        <strain evidence="12 13">DSM 2767</strain>
    </source>
</reference>
<evidence type="ECO:0000259" key="9">
    <source>
        <dbReference type="PROSITE" id="PS50045"/>
    </source>
</evidence>
<dbReference type="Gene3D" id="3.30.1340.10">
    <property type="entry name" value="HPr-like"/>
    <property type="match status" value="1"/>
</dbReference>
<dbReference type="FunFam" id="3.40.50.300:FF:000006">
    <property type="entry name" value="DNA-binding transcriptional regulator NtrC"/>
    <property type="match status" value="1"/>
</dbReference>
<dbReference type="AlphaFoldDB" id="A0A162TYM5"/>
<evidence type="ECO:0000313" key="12">
    <source>
        <dbReference type="EMBL" id="KZL93223.1"/>
    </source>
</evidence>
<dbReference type="PROSITE" id="PS50112">
    <property type="entry name" value="PAS"/>
    <property type="match status" value="2"/>
</dbReference>
<dbReference type="RefSeq" id="WP_066616777.1">
    <property type="nucleotide sequence ID" value="NZ_FQXL01000017.1"/>
</dbReference>
<dbReference type="InterPro" id="IPR003593">
    <property type="entry name" value="AAA+_ATPase"/>
</dbReference>
<dbReference type="OrthoDB" id="9803970at2"/>
<feature type="domain" description="Sigma-54 factor interaction" evidence="9">
    <location>
        <begin position="357"/>
        <end position="586"/>
    </location>
</feature>
<evidence type="ECO:0000256" key="6">
    <source>
        <dbReference type="ARBA" id="ARBA00023163"/>
    </source>
</evidence>